<feature type="region of interest" description="Disordered" evidence="7">
    <location>
        <begin position="810"/>
        <end position="830"/>
    </location>
</feature>
<dbReference type="InterPro" id="IPR006603">
    <property type="entry name" value="PQ-loop_rpt"/>
</dbReference>
<evidence type="ECO:0000313" key="10">
    <source>
        <dbReference type="EMBL" id="TFK30013.1"/>
    </source>
</evidence>
<feature type="transmembrane region" description="Helical" evidence="8">
    <location>
        <begin position="404"/>
        <end position="423"/>
    </location>
</feature>
<dbReference type="Proteomes" id="UP000307440">
    <property type="component" value="Unassembled WGS sequence"/>
</dbReference>
<keyword evidence="11" id="KW-1185">Reference proteome</keyword>
<dbReference type="Gene3D" id="1.20.1280.290">
    <property type="match status" value="2"/>
</dbReference>
<proteinExistence type="inferred from homology"/>
<evidence type="ECO:0000256" key="8">
    <source>
        <dbReference type="SAM" id="Phobius"/>
    </source>
</evidence>
<evidence type="ECO:0000256" key="6">
    <source>
        <dbReference type="ARBA" id="ARBA00050768"/>
    </source>
</evidence>
<evidence type="ECO:0000313" key="11">
    <source>
        <dbReference type="Proteomes" id="UP000307440"/>
    </source>
</evidence>
<comment type="subcellular location">
    <subcellularLocation>
        <location evidence="1">Membrane</location>
        <topology evidence="1">Multi-pass membrane protein</topology>
    </subcellularLocation>
</comment>
<dbReference type="GO" id="GO:0000329">
    <property type="term" value="C:fungal-type vacuole membrane"/>
    <property type="evidence" value="ECO:0007669"/>
    <property type="project" value="TreeGrafter"/>
</dbReference>
<dbReference type="InterPro" id="IPR006595">
    <property type="entry name" value="CTLH_C"/>
</dbReference>
<evidence type="ECO:0000256" key="3">
    <source>
        <dbReference type="ARBA" id="ARBA00022989"/>
    </source>
</evidence>
<dbReference type="FunFam" id="1.20.1280.290:FF:000009">
    <property type="entry name" value="PQ loop repeat family protein"/>
    <property type="match status" value="1"/>
</dbReference>
<evidence type="ECO:0000256" key="4">
    <source>
        <dbReference type="ARBA" id="ARBA00023136"/>
    </source>
</evidence>
<dbReference type="PANTHER" id="PTHR16201:SF34">
    <property type="entry name" value="LYSOSOMAL AMINO ACID TRANSPORTER 1"/>
    <property type="match status" value="1"/>
</dbReference>
<dbReference type="PANTHER" id="PTHR16201">
    <property type="entry name" value="SEVEN TRANSMEMBRANE PROTEIN 1-RELATED"/>
    <property type="match status" value="1"/>
</dbReference>
<evidence type="ECO:0000259" key="9">
    <source>
        <dbReference type="PROSITE" id="PS50897"/>
    </source>
</evidence>
<name>A0A5C3LC43_COPMA</name>
<dbReference type="GO" id="GO:0034488">
    <property type="term" value="P:basic amino acid transmembrane export from vacuole"/>
    <property type="evidence" value="ECO:0007669"/>
    <property type="project" value="TreeGrafter"/>
</dbReference>
<keyword evidence="4 8" id="KW-0472">Membrane</keyword>
<dbReference type="AlphaFoldDB" id="A0A5C3LC43"/>
<dbReference type="InterPro" id="IPR013144">
    <property type="entry name" value="CRA_dom"/>
</dbReference>
<accession>A0A5C3LC43</accession>
<comment type="similarity">
    <text evidence="5">Belongs to the laat-1 family.</text>
</comment>
<dbReference type="InterPro" id="IPR051415">
    <property type="entry name" value="LAAT-1"/>
</dbReference>
<sequence length="859" mass="94673">MTVSFTLSDLLGYISIACWLGAQFPQVLENMRRQSCEGLALPFLANWLLGDISNLVGCILTHQLPFQKYLATYFVAVDCTLVAQYIYYYKPAKPTTQFGHARVSATPGTARRLSGERGASRYRTLSTVAANVAAAAALAAQQQEAQPGSARTLRNLPYGTDELQAGLRSALSPEQYDEDDDDEANPALSDSFHSEGGRRLGRKRKAYSVERHGRGASIGRYPPLPQSSTQQLLPADTGATGPASVALVDADMEELEPSRTRRNSRASRRNASMVFLAAWAIFSIGNLAESNRGVVSSSSTNIGRLLFPQSLRTDLIPAALVREPSTLKISEVTFVAPRTEDEIELDLLPEDDEDVPDAHAEKPQFDRILGRIFAWLCTTLYLTSRLPQIWKNFVRKSVEGLSMYLFIFAFLGNLFYVASILFSPKAYLPPPESANFIRESIPYLLGSGGTLMFDITIVIQSHLYRPKPKRHQSLHSRLSVSEEEAGLLSADAYHPPLSAGESAIQNRGRASRTRSKWISTLRSPTPYQLRALVLDYLNHHCYTATSRAFIRESTVKALDMDGDEVLDGMGVSSSISESRLQQVEQRREIRELILNGDVEEAIDLLNRYFPSVLAETPGSSPAVDTTLKPLSHVETGPFDGYSLVSSTSIDPAHLLLNLRILAFAEACRTQPVTRPFKESATSIEDNEAMDTSEHHLPLSSDPNHGAEMSAEKQSLLLSKAQKLYVLVNTLPNQADRETYGKELRNVAGLLAYRVPEKSTVSKYLGYERREAVADQINRAILHRCGLPSVPEIELVARYTTALWGMAKQHGAKPRPGVVLPPSSSTSSKPDGEPEVCCCLSFVIMQHCQSLHGRNCPSLT</sequence>
<dbReference type="InterPro" id="IPR024964">
    <property type="entry name" value="CTLH/CRA"/>
</dbReference>
<evidence type="ECO:0000256" key="1">
    <source>
        <dbReference type="ARBA" id="ARBA00004141"/>
    </source>
</evidence>
<comment type="catalytic activity">
    <reaction evidence="6">
        <text>L-histidine(out) + L-arginine(in) = L-histidine(in) + L-arginine(out)</text>
        <dbReference type="Rhea" id="RHEA:71063"/>
        <dbReference type="ChEBI" id="CHEBI:32682"/>
        <dbReference type="ChEBI" id="CHEBI:57595"/>
    </reaction>
</comment>
<dbReference type="EMBL" id="ML210147">
    <property type="protein sequence ID" value="TFK30013.1"/>
    <property type="molecule type" value="Genomic_DNA"/>
</dbReference>
<dbReference type="OrthoDB" id="8048523at2759"/>
<feature type="region of interest" description="Disordered" evidence="7">
    <location>
        <begin position="687"/>
        <end position="711"/>
    </location>
</feature>
<dbReference type="Pfam" id="PF04193">
    <property type="entry name" value="PQ-loop"/>
    <property type="match status" value="2"/>
</dbReference>
<protein>
    <recommendedName>
        <fullName evidence="9">CTLH domain-containing protein</fullName>
    </recommendedName>
</protein>
<feature type="region of interest" description="Disordered" evidence="7">
    <location>
        <begin position="172"/>
        <end position="242"/>
    </location>
</feature>
<evidence type="ECO:0000256" key="5">
    <source>
        <dbReference type="ARBA" id="ARBA00038039"/>
    </source>
</evidence>
<reference evidence="10 11" key="1">
    <citation type="journal article" date="2019" name="Nat. Ecol. Evol.">
        <title>Megaphylogeny resolves global patterns of mushroom evolution.</title>
        <authorList>
            <person name="Varga T."/>
            <person name="Krizsan K."/>
            <person name="Foldi C."/>
            <person name="Dima B."/>
            <person name="Sanchez-Garcia M."/>
            <person name="Sanchez-Ramirez S."/>
            <person name="Szollosi G.J."/>
            <person name="Szarkandi J.G."/>
            <person name="Papp V."/>
            <person name="Albert L."/>
            <person name="Andreopoulos W."/>
            <person name="Angelini C."/>
            <person name="Antonin V."/>
            <person name="Barry K.W."/>
            <person name="Bougher N.L."/>
            <person name="Buchanan P."/>
            <person name="Buyck B."/>
            <person name="Bense V."/>
            <person name="Catcheside P."/>
            <person name="Chovatia M."/>
            <person name="Cooper J."/>
            <person name="Damon W."/>
            <person name="Desjardin D."/>
            <person name="Finy P."/>
            <person name="Geml J."/>
            <person name="Haridas S."/>
            <person name="Hughes K."/>
            <person name="Justo A."/>
            <person name="Karasinski D."/>
            <person name="Kautmanova I."/>
            <person name="Kiss B."/>
            <person name="Kocsube S."/>
            <person name="Kotiranta H."/>
            <person name="LaButti K.M."/>
            <person name="Lechner B.E."/>
            <person name="Liimatainen K."/>
            <person name="Lipzen A."/>
            <person name="Lukacs Z."/>
            <person name="Mihaltcheva S."/>
            <person name="Morgado L.N."/>
            <person name="Niskanen T."/>
            <person name="Noordeloos M.E."/>
            <person name="Ohm R.A."/>
            <person name="Ortiz-Santana B."/>
            <person name="Ovrebo C."/>
            <person name="Racz N."/>
            <person name="Riley R."/>
            <person name="Savchenko A."/>
            <person name="Shiryaev A."/>
            <person name="Soop K."/>
            <person name="Spirin V."/>
            <person name="Szebenyi C."/>
            <person name="Tomsovsky M."/>
            <person name="Tulloss R.E."/>
            <person name="Uehling J."/>
            <person name="Grigoriev I.V."/>
            <person name="Vagvolgyi C."/>
            <person name="Papp T."/>
            <person name="Martin F.M."/>
            <person name="Miettinen O."/>
            <person name="Hibbett D.S."/>
            <person name="Nagy L.G."/>
        </authorList>
    </citation>
    <scope>NUCLEOTIDE SEQUENCE [LARGE SCALE GENOMIC DNA]</scope>
    <source>
        <strain evidence="10 11">CBS 121175</strain>
    </source>
</reference>
<dbReference type="SMART" id="SM00679">
    <property type="entry name" value="CTNS"/>
    <property type="match status" value="2"/>
</dbReference>
<dbReference type="InterPro" id="IPR006594">
    <property type="entry name" value="LisH"/>
</dbReference>
<keyword evidence="2 8" id="KW-0812">Transmembrane</keyword>
<evidence type="ECO:0000256" key="2">
    <source>
        <dbReference type="ARBA" id="ARBA00022692"/>
    </source>
</evidence>
<dbReference type="PROSITE" id="PS50896">
    <property type="entry name" value="LISH"/>
    <property type="match status" value="1"/>
</dbReference>
<feature type="compositionally biased region" description="Acidic residues" evidence="7">
    <location>
        <begin position="175"/>
        <end position="184"/>
    </location>
</feature>
<dbReference type="GO" id="GO:0015174">
    <property type="term" value="F:basic amino acid transmembrane transporter activity"/>
    <property type="evidence" value="ECO:0007669"/>
    <property type="project" value="TreeGrafter"/>
</dbReference>
<feature type="domain" description="CTLH" evidence="9">
    <location>
        <begin position="582"/>
        <end position="674"/>
    </location>
</feature>
<gene>
    <name evidence="10" type="ORF">FA15DRAFT_581170</name>
</gene>
<dbReference type="SMART" id="SM00757">
    <property type="entry name" value="CRA"/>
    <property type="match status" value="1"/>
</dbReference>
<organism evidence="10 11">
    <name type="scientific">Coprinopsis marcescibilis</name>
    <name type="common">Agaric fungus</name>
    <name type="synonym">Psathyrella marcescibilis</name>
    <dbReference type="NCBI Taxonomy" id="230819"/>
    <lineage>
        <taxon>Eukaryota</taxon>
        <taxon>Fungi</taxon>
        <taxon>Dikarya</taxon>
        <taxon>Basidiomycota</taxon>
        <taxon>Agaricomycotina</taxon>
        <taxon>Agaricomycetes</taxon>
        <taxon>Agaricomycetidae</taxon>
        <taxon>Agaricales</taxon>
        <taxon>Agaricineae</taxon>
        <taxon>Psathyrellaceae</taxon>
        <taxon>Coprinopsis</taxon>
    </lineage>
</organism>
<feature type="transmembrane region" description="Helical" evidence="8">
    <location>
        <begin position="443"/>
        <end position="464"/>
    </location>
</feature>
<dbReference type="PROSITE" id="PS50897">
    <property type="entry name" value="CTLH"/>
    <property type="match status" value="1"/>
</dbReference>
<evidence type="ECO:0000256" key="7">
    <source>
        <dbReference type="SAM" id="MobiDB-lite"/>
    </source>
</evidence>
<keyword evidence="3 8" id="KW-1133">Transmembrane helix</keyword>
<dbReference type="Pfam" id="PF10607">
    <property type="entry name" value="CTLH"/>
    <property type="match status" value="1"/>
</dbReference>